<keyword evidence="2" id="KW-1185">Reference proteome</keyword>
<accession>A0ACC7NWV8</accession>
<evidence type="ECO:0000313" key="2">
    <source>
        <dbReference type="Proteomes" id="UP001631969"/>
    </source>
</evidence>
<gene>
    <name evidence="1" type="ORF">ACI1P1_07805</name>
</gene>
<comment type="caution">
    <text evidence="1">The sequence shown here is derived from an EMBL/GenBank/DDBJ whole genome shotgun (WGS) entry which is preliminary data.</text>
</comment>
<organism evidence="1 2">
    <name type="scientific">Paenibacillus mesotrionivorans</name>
    <dbReference type="NCBI Taxonomy" id="3160968"/>
    <lineage>
        <taxon>Bacteria</taxon>
        <taxon>Bacillati</taxon>
        <taxon>Bacillota</taxon>
        <taxon>Bacilli</taxon>
        <taxon>Bacillales</taxon>
        <taxon>Paenibacillaceae</taxon>
        <taxon>Paenibacillus</taxon>
    </lineage>
</organism>
<dbReference type="EMBL" id="JBJURJ010000004">
    <property type="protein sequence ID" value="MFM9328186.1"/>
    <property type="molecule type" value="Genomic_DNA"/>
</dbReference>
<protein>
    <submittedName>
        <fullName evidence="1">Uncharacterized protein</fullName>
    </submittedName>
</protein>
<evidence type="ECO:0000313" key="1">
    <source>
        <dbReference type="EMBL" id="MFM9328186.1"/>
    </source>
</evidence>
<sequence>MVELLDYWIGLLGLLGLIDWFAGLLVSGMSSSCKSAVIFAENGLG</sequence>
<proteinExistence type="predicted"/>
<dbReference type="Proteomes" id="UP001631969">
    <property type="component" value="Unassembled WGS sequence"/>
</dbReference>
<name>A0ACC7NWV8_9BACL</name>
<reference evidence="1" key="1">
    <citation type="submission" date="2024-12" db="EMBL/GenBank/DDBJ databases">
        <authorList>
            <person name="Wu N."/>
        </authorList>
    </citation>
    <scope>NUCLEOTIDE SEQUENCE</scope>
    <source>
        <strain evidence="1">P15</strain>
    </source>
</reference>